<reference evidence="1" key="1">
    <citation type="submission" date="2013-08" db="EMBL/GenBank/DDBJ databases">
        <title>Gene expansion shapes genome architecture in the human pathogen Lichtheimia corymbifera: an evolutionary genomics analysis in the ancient terrestrial Mucorales (Mucoromycotina).</title>
        <authorList>
            <person name="Schwartze V.U."/>
            <person name="Winter S."/>
            <person name="Shelest E."/>
            <person name="Marcet-Houben M."/>
            <person name="Horn F."/>
            <person name="Wehner S."/>
            <person name="Hoffmann K."/>
            <person name="Riege K."/>
            <person name="Sammeth M."/>
            <person name="Nowrousian M."/>
            <person name="Valiante V."/>
            <person name="Linde J."/>
            <person name="Jacobsen I.D."/>
            <person name="Marz M."/>
            <person name="Brakhage A.A."/>
            <person name="Gabaldon T."/>
            <person name="Bocker S."/>
            <person name="Voigt K."/>
        </authorList>
    </citation>
    <scope>NUCLEOTIDE SEQUENCE [LARGE SCALE GENOMIC DNA]</scope>
    <source>
        <strain evidence="1">FSU 9682</strain>
    </source>
</reference>
<dbReference type="OrthoDB" id="2290043at2759"/>
<dbReference type="Proteomes" id="UP000027586">
    <property type="component" value="Unassembled WGS sequence"/>
</dbReference>
<proteinExistence type="predicted"/>
<dbReference type="VEuPathDB" id="FungiDB:LCOR_10913.1"/>
<evidence type="ECO:0000313" key="1">
    <source>
        <dbReference type="EMBL" id="CDH60122.1"/>
    </source>
</evidence>
<evidence type="ECO:0000313" key="2">
    <source>
        <dbReference type="Proteomes" id="UP000027586"/>
    </source>
</evidence>
<comment type="caution">
    <text evidence="1">The sequence shown here is derived from an EMBL/GenBank/DDBJ whole genome shotgun (WGS) entry which is preliminary data.</text>
</comment>
<accession>A0A068SE66</accession>
<dbReference type="EMBL" id="CBTN010000083">
    <property type="protein sequence ID" value="CDH60122.1"/>
    <property type="molecule type" value="Genomic_DNA"/>
</dbReference>
<name>A0A068SE66_9FUNG</name>
<dbReference type="AlphaFoldDB" id="A0A068SE66"/>
<protein>
    <submittedName>
        <fullName evidence="1">Uncharacterized protein</fullName>
    </submittedName>
</protein>
<keyword evidence="2" id="KW-1185">Reference proteome</keyword>
<sequence>MSIICTAPCSKQHQILISPYGIVIDTDPSNNSWNGHPLMRFIHTDDLIPFCAGLSAAYKQRHAVCTQHPIRFDARILDPQRQIFSWHEITVFDYSENCLLIIDSLSHKQPNMRGNCAHDASSGSWKHRLHDLIENGFIIVAHALLSLAHILHEHGYHLKPFCPDVVERLLNLLEWSGIIKDVEATRSLLHHYLEHCNLRYMHHA</sequence>
<organism evidence="1 2">
    <name type="scientific">Lichtheimia corymbifera JMRC:FSU:9682</name>
    <dbReference type="NCBI Taxonomy" id="1263082"/>
    <lineage>
        <taxon>Eukaryota</taxon>
        <taxon>Fungi</taxon>
        <taxon>Fungi incertae sedis</taxon>
        <taxon>Mucoromycota</taxon>
        <taxon>Mucoromycotina</taxon>
        <taxon>Mucoromycetes</taxon>
        <taxon>Mucorales</taxon>
        <taxon>Lichtheimiaceae</taxon>
        <taxon>Lichtheimia</taxon>
    </lineage>
</organism>
<gene>
    <name evidence="1" type="ORF">LCOR_10913.1</name>
</gene>